<dbReference type="InterPro" id="IPR023408">
    <property type="entry name" value="MscS_beta-dom_sf"/>
</dbReference>
<protein>
    <submittedName>
        <fullName evidence="12">Mechanosensitive ion channel family protein</fullName>
    </submittedName>
</protein>
<dbReference type="PANTHER" id="PTHR30566">
    <property type="entry name" value="YNAI-RELATED MECHANOSENSITIVE ION CHANNEL"/>
    <property type="match status" value="1"/>
</dbReference>
<dbReference type="InterPro" id="IPR011014">
    <property type="entry name" value="MscS_channel_TM-2"/>
</dbReference>
<dbReference type="SUPFAM" id="SSF82689">
    <property type="entry name" value="Mechanosensitive channel protein MscS (YggB), C-terminal domain"/>
    <property type="match status" value="1"/>
</dbReference>
<evidence type="ECO:0000259" key="11">
    <source>
        <dbReference type="Pfam" id="PF21082"/>
    </source>
</evidence>
<evidence type="ECO:0000256" key="6">
    <source>
        <dbReference type="ARBA" id="ARBA00023136"/>
    </source>
</evidence>
<dbReference type="EMBL" id="JAQBIE010000044">
    <property type="protein sequence ID" value="MDB6179597.1"/>
    <property type="molecule type" value="Genomic_DNA"/>
</dbReference>
<dbReference type="SUPFAM" id="SSF50182">
    <property type="entry name" value="Sm-like ribonucleoproteins"/>
    <property type="match status" value="1"/>
</dbReference>
<feature type="domain" description="Mechanosensitive ion channel MscS C-terminal" evidence="11">
    <location>
        <begin position="448"/>
        <end position="533"/>
    </location>
</feature>
<proteinExistence type="inferred from homology"/>
<feature type="transmembrane region" description="Helical" evidence="8">
    <location>
        <begin position="327"/>
        <end position="344"/>
    </location>
</feature>
<dbReference type="InterPro" id="IPR049278">
    <property type="entry name" value="MS_channel_C"/>
</dbReference>
<dbReference type="InterPro" id="IPR006685">
    <property type="entry name" value="MscS_channel_2nd"/>
</dbReference>
<feature type="signal peptide" evidence="9">
    <location>
        <begin position="1"/>
        <end position="21"/>
    </location>
</feature>
<accession>A0ABT4ZKI1</accession>
<evidence type="ECO:0000256" key="9">
    <source>
        <dbReference type="SAM" id="SignalP"/>
    </source>
</evidence>
<evidence type="ECO:0000256" key="2">
    <source>
        <dbReference type="ARBA" id="ARBA00008017"/>
    </source>
</evidence>
<dbReference type="PANTHER" id="PTHR30566:SF5">
    <property type="entry name" value="MECHANOSENSITIVE ION CHANNEL PROTEIN 1, MITOCHONDRIAL-RELATED"/>
    <property type="match status" value="1"/>
</dbReference>
<evidence type="ECO:0000256" key="8">
    <source>
        <dbReference type="SAM" id="Phobius"/>
    </source>
</evidence>
<keyword evidence="3" id="KW-1003">Cell membrane</keyword>
<feature type="region of interest" description="Disordered" evidence="7">
    <location>
        <begin position="558"/>
        <end position="589"/>
    </location>
</feature>
<evidence type="ECO:0000313" key="12">
    <source>
        <dbReference type="EMBL" id="MDB6179597.1"/>
    </source>
</evidence>
<comment type="subcellular location">
    <subcellularLocation>
        <location evidence="1">Cell membrane</location>
        <topology evidence="1">Multi-pass membrane protein</topology>
    </subcellularLocation>
</comment>
<dbReference type="SUPFAM" id="SSF82861">
    <property type="entry name" value="Mechanosensitive channel protein MscS (YggB), transmembrane region"/>
    <property type="match status" value="1"/>
</dbReference>
<dbReference type="Proteomes" id="UP001165641">
    <property type="component" value="Unassembled WGS sequence"/>
</dbReference>
<evidence type="ECO:0000259" key="10">
    <source>
        <dbReference type="Pfam" id="PF00924"/>
    </source>
</evidence>
<dbReference type="Pfam" id="PF00924">
    <property type="entry name" value="MS_channel_2nd"/>
    <property type="match status" value="1"/>
</dbReference>
<keyword evidence="4 8" id="KW-0812">Transmembrane</keyword>
<comment type="similarity">
    <text evidence="2">Belongs to the MscS (TC 1.A.23) family.</text>
</comment>
<organism evidence="12 13">
    <name type="scientific">Paracoccus onchidii</name>
    <dbReference type="NCBI Taxonomy" id="3017813"/>
    <lineage>
        <taxon>Bacteria</taxon>
        <taxon>Pseudomonadati</taxon>
        <taxon>Pseudomonadota</taxon>
        <taxon>Alphaproteobacteria</taxon>
        <taxon>Rhodobacterales</taxon>
        <taxon>Paracoccaceae</taxon>
        <taxon>Paracoccus</taxon>
    </lineage>
</organism>
<dbReference type="InterPro" id="IPR010920">
    <property type="entry name" value="LSM_dom_sf"/>
</dbReference>
<sequence>MFLIRIVALLGLALLSLPATAQQAGPLAPLDRSSPRATIASFGQIAGEVEQAYASYRAAKSREGAREIFDTLGRGIRLFDLSETPPATQHEVGGASVTLLMDILPRLPEIDLQDVPDDNDAPAVWRIPDTEIAIRQIEEGEEAGNYLFSAETVRRLPEFHSKVIDLPPREPVRYLNWRHEQITGSGPLFSYALLRTFPESFQHIIFGTPLWKVAVTVLIWISLFLIVMSWGRIVSRLCGPLGDLGRLAVRLTTPLLLAALVTGAQKIAAVQVNLSGGFAEAVDLWSAGLFYISLAWAAWLAAFLFVEAIIALPAIPDESYDAHLLRLLARVGSLIAAMAVLVWGANDMGIPALGLVAGLGVGGFAIALAAQSTVENLFGGVSIFADRPFRVGDFILYGSATGVVEQIGPRSSRIRGLDGTLTTVPNADLAKMHITNYSARDKCLFLHVIGLRYETSPAQFEWLIGQLRKHIAAHPLVEEDEAGMPRVRILGFGDSSINIEVRANVLTSNWNEFLAVQEDLILAMMRIVDNAGSAFAFPSSTVYFGRDEGLDDWRKTRAERHGRRMEVEDEDFGDGTSGSSEKAMADVSR</sequence>
<evidence type="ECO:0000256" key="5">
    <source>
        <dbReference type="ARBA" id="ARBA00022989"/>
    </source>
</evidence>
<evidence type="ECO:0000256" key="1">
    <source>
        <dbReference type="ARBA" id="ARBA00004651"/>
    </source>
</evidence>
<dbReference type="Pfam" id="PF21082">
    <property type="entry name" value="MS_channel_3rd"/>
    <property type="match status" value="1"/>
</dbReference>
<feature type="transmembrane region" description="Helical" evidence="8">
    <location>
        <begin position="210"/>
        <end position="235"/>
    </location>
</feature>
<evidence type="ECO:0000256" key="7">
    <source>
        <dbReference type="SAM" id="MobiDB-lite"/>
    </source>
</evidence>
<feature type="transmembrane region" description="Helical" evidence="8">
    <location>
        <begin position="350"/>
        <end position="370"/>
    </location>
</feature>
<feature type="chain" id="PRO_5046198942" evidence="9">
    <location>
        <begin position="22"/>
        <end position="589"/>
    </location>
</feature>
<dbReference type="Gene3D" id="2.30.30.60">
    <property type="match status" value="1"/>
</dbReference>
<feature type="transmembrane region" description="Helical" evidence="8">
    <location>
        <begin position="288"/>
        <end position="315"/>
    </location>
</feature>
<name>A0ABT4ZKI1_9RHOB</name>
<feature type="domain" description="Mechanosensitive ion channel MscS" evidence="10">
    <location>
        <begin position="373"/>
        <end position="438"/>
    </location>
</feature>
<dbReference type="Gene3D" id="1.10.287.1260">
    <property type="match status" value="1"/>
</dbReference>
<evidence type="ECO:0000313" key="13">
    <source>
        <dbReference type="Proteomes" id="UP001165641"/>
    </source>
</evidence>
<evidence type="ECO:0000256" key="4">
    <source>
        <dbReference type="ARBA" id="ARBA00022692"/>
    </source>
</evidence>
<keyword evidence="13" id="KW-1185">Reference proteome</keyword>
<evidence type="ECO:0000256" key="3">
    <source>
        <dbReference type="ARBA" id="ARBA00022475"/>
    </source>
</evidence>
<keyword evidence="6 8" id="KW-0472">Membrane</keyword>
<keyword evidence="5 8" id="KW-1133">Transmembrane helix</keyword>
<keyword evidence="9" id="KW-0732">Signal</keyword>
<gene>
    <name evidence="12" type="ORF">PAF17_19195</name>
</gene>
<comment type="caution">
    <text evidence="12">The sequence shown here is derived from an EMBL/GenBank/DDBJ whole genome shotgun (WGS) entry which is preliminary data.</text>
</comment>
<dbReference type="Gene3D" id="3.30.70.100">
    <property type="match status" value="1"/>
</dbReference>
<reference evidence="12" key="1">
    <citation type="submission" date="2022-12" db="EMBL/GenBank/DDBJ databases">
        <title>Paracoccus onchidii sp. nov., isolated from a marine invertebrate from the South China Sea.</title>
        <authorList>
            <person name="Xu S."/>
            <person name="Liu Z."/>
            <person name="Xu Y."/>
        </authorList>
    </citation>
    <scope>NUCLEOTIDE SEQUENCE</scope>
    <source>
        <strain evidence="12">Z330</strain>
    </source>
</reference>
<dbReference type="InterPro" id="IPR011066">
    <property type="entry name" value="MscS_channel_C_sf"/>
</dbReference>
<dbReference type="RefSeq" id="WP_271890691.1">
    <property type="nucleotide sequence ID" value="NZ_JAQBIE010000044.1"/>
</dbReference>